<dbReference type="RefSeq" id="XP_012766637.1">
    <property type="nucleotide sequence ID" value="XM_012911183.1"/>
</dbReference>
<gene>
    <name evidence="3" type="ORF">BBBOND_0107490</name>
</gene>
<dbReference type="AlphaFoldDB" id="A0A061D0W7"/>
<feature type="coiled-coil region" evidence="1">
    <location>
        <begin position="118"/>
        <end position="145"/>
    </location>
</feature>
<organism evidence="3 4">
    <name type="scientific">Babesia bigemina</name>
    <dbReference type="NCBI Taxonomy" id="5866"/>
    <lineage>
        <taxon>Eukaryota</taxon>
        <taxon>Sar</taxon>
        <taxon>Alveolata</taxon>
        <taxon>Apicomplexa</taxon>
        <taxon>Aconoidasida</taxon>
        <taxon>Piroplasmida</taxon>
        <taxon>Babesiidae</taxon>
        <taxon>Babesia</taxon>
    </lineage>
</organism>
<name>A0A061D0W7_BABBI</name>
<accession>A0A061D0W7</accession>
<evidence type="ECO:0000256" key="1">
    <source>
        <dbReference type="SAM" id="Coils"/>
    </source>
</evidence>
<sequence>MIPYDAALGDKGGKDDPDGSANAPQKIAFYLNNSEFNKHLQNYLTVTSDCEAMAKDLRLIVEATPDPQKLSNVEAALKKEGTRLWAIFENLIQNKIDYVELRHTLDDYIVISKGLQAKNVTPQKMAELNKQLADLEERFVDIERIAHALVHTDVAAEYKDTIIYVKEFIQKHMPKKLSTPSNVINKPKPKDNTSATDQKNNMASMGKGDTPCGKCESPKPEKNTDNTNVTHGTTGASGFVMIGAKVVRNMAILGVIAVV</sequence>
<feature type="compositionally biased region" description="Polar residues" evidence="2">
    <location>
        <begin position="192"/>
        <end position="203"/>
    </location>
</feature>
<keyword evidence="1" id="KW-0175">Coiled coil</keyword>
<evidence type="ECO:0000313" key="4">
    <source>
        <dbReference type="Proteomes" id="UP000033188"/>
    </source>
</evidence>
<keyword evidence="4" id="KW-1185">Reference proteome</keyword>
<proteinExistence type="predicted"/>
<dbReference type="VEuPathDB" id="PiroplasmaDB:BBBOND_0107490"/>
<dbReference type="KEGG" id="bbig:BBBOND_0107490"/>
<evidence type="ECO:0000313" key="3">
    <source>
        <dbReference type="EMBL" id="CDR94451.1"/>
    </source>
</evidence>
<reference evidence="4" key="1">
    <citation type="journal article" date="2014" name="Nucleic Acids Res.">
        <title>The evolutionary dynamics of variant antigen genes in Babesia reveal a history of genomic innovation underlying host-parasite interaction.</title>
        <authorList>
            <person name="Jackson A.P."/>
            <person name="Otto T.D."/>
            <person name="Darby A."/>
            <person name="Ramaprasad A."/>
            <person name="Xia D."/>
            <person name="Echaide I.E."/>
            <person name="Farber M."/>
            <person name="Gahlot S."/>
            <person name="Gamble J."/>
            <person name="Gupta D."/>
            <person name="Gupta Y."/>
            <person name="Jackson L."/>
            <person name="Malandrin L."/>
            <person name="Malas T.B."/>
            <person name="Moussa E."/>
            <person name="Nair M."/>
            <person name="Reid A.J."/>
            <person name="Sanders M."/>
            <person name="Sharma J."/>
            <person name="Tracey A."/>
            <person name="Quail M.A."/>
            <person name="Weir W."/>
            <person name="Wastling J.M."/>
            <person name="Hall N."/>
            <person name="Willadsen P."/>
            <person name="Lingelbach K."/>
            <person name="Shiels B."/>
            <person name="Tait A."/>
            <person name="Berriman M."/>
            <person name="Allred D.R."/>
            <person name="Pain A."/>
        </authorList>
    </citation>
    <scope>NUCLEOTIDE SEQUENCE [LARGE SCALE GENOMIC DNA]</scope>
    <source>
        <strain evidence="4">Bond</strain>
    </source>
</reference>
<protein>
    <submittedName>
        <fullName evidence="3">Uncharacterized protein</fullName>
    </submittedName>
</protein>
<dbReference type="EMBL" id="LK391707">
    <property type="protein sequence ID" value="CDR94451.1"/>
    <property type="molecule type" value="Genomic_DNA"/>
</dbReference>
<dbReference type="Proteomes" id="UP000033188">
    <property type="component" value="Chromosome 1"/>
</dbReference>
<dbReference type="GeneID" id="24562992"/>
<feature type="region of interest" description="Disordered" evidence="2">
    <location>
        <begin position="179"/>
        <end position="233"/>
    </location>
</feature>
<evidence type="ECO:0000256" key="2">
    <source>
        <dbReference type="SAM" id="MobiDB-lite"/>
    </source>
</evidence>